<dbReference type="SUPFAM" id="SSF56112">
    <property type="entry name" value="Protein kinase-like (PK-like)"/>
    <property type="match status" value="1"/>
</dbReference>
<evidence type="ECO:0000313" key="9">
    <source>
        <dbReference type="EMBL" id="KAK9804520.1"/>
    </source>
</evidence>
<dbReference type="PROSITE" id="PS00107">
    <property type="entry name" value="PROTEIN_KINASE_ATP"/>
    <property type="match status" value="1"/>
</dbReference>
<dbReference type="GO" id="GO:0004674">
    <property type="term" value="F:protein serine/threonine kinase activity"/>
    <property type="evidence" value="ECO:0007669"/>
    <property type="project" value="UniProtKB-KW"/>
</dbReference>
<keyword evidence="10" id="KW-1185">Reference proteome</keyword>
<dbReference type="SMART" id="SM00220">
    <property type="entry name" value="S_TKc"/>
    <property type="match status" value="1"/>
</dbReference>
<dbReference type="PROSITE" id="PS00108">
    <property type="entry name" value="PROTEIN_KINASE_ST"/>
    <property type="match status" value="1"/>
</dbReference>
<gene>
    <name evidence="9" type="ORF">WJX73_003899</name>
</gene>
<dbReference type="InterPro" id="IPR001245">
    <property type="entry name" value="Ser-Thr/Tyr_kinase_cat_dom"/>
</dbReference>
<evidence type="ECO:0000256" key="1">
    <source>
        <dbReference type="ARBA" id="ARBA00022527"/>
    </source>
</evidence>
<keyword evidence="5 6" id="KW-0067">ATP-binding</keyword>
<evidence type="ECO:0000256" key="2">
    <source>
        <dbReference type="ARBA" id="ARBA00022679"/>
    </source>
</evidence>
<name>A0AAW1P2J8_9CHLO</name>
<dbReference type="InterPro" id="IPR000719">
    <property type="entry name" value="Prot_kinase_dom"/>
</dbReference>
<organism evidence="9 10">
    <name type="scientific">Symbiochloris irregularis</name>
    <dbReference type="NCBI Taxonomy" id="706552"/>
    <lineage>
        <taxon>Eukaryota</taxon>
        <taxon>Viridiplantae</taxon>
        <taxon>Chlorophyta</taxon>
        <taxon>core chlorophytes</taxon>
        <taxon>Trebouxiophyceae</taxon>
        <taxon>Trebouxiales</taxon>
        <taxon>Trebouxiaceae</taxon>
        <taxon>Symbiochloris</taxon>
    </lineage>
</organism>
<comment type="caution">
    <text evidence="9">The sequence shown here is derived from an EMBL/GenBank/DDBJ whole genome shotgun (WGS) entry which is preliminary data.</text>
</comment>
<dbReference type="PANTHER" id="PTHR44329">
    <property type="entry name" value="SERINE/THREONINE-PROTEIN KINASE TNNI3K-RELATED"/>
    <property type="match status" value="1"/>
</dbReference>
<dbReference type="Gene3D" id="1.10.510.10">
    <property type="entry name" value="Transferase(Phosphotransferase) domain 1"/>
    <property type="match status" value="1"/>
</dbReference>
<protein>
    <recommendedName>
        <fullName evidence="8">Protein kinase domain-containing protein</fullName>
    </recommendedName>
</protein>
<evidence type="ECO:0000256" key="3">
    <source>
        <dbReference type="ARBA" id="ARBA00022741"/>
    </source>
</evidence>
<evidence type="ECO:0000256" key="5">
    <source>
        <dbReference type="ARBA" id="ARBA00022840"/>
    </source>
</evidence>
<dbReference type="InterPro" id="IPR008271">
    <property type="entry name" value="Ser/Thr_kinase_AS"/>
</dbReference>
<dbReference type="Pfam" id="PF07714">
    <property type="entry name" value="PK_Tyr_Ser-Thr"/>
    <property type="match status" value="2"/>
</dbReference>
<accession>A0AAW1P2J8</accession>
<reference evidence="9 10" key="1">
    <citation type="journal article" date="2024" name="Nat. Commun.">
        <title>Phylogenomics reveals the evolutionary origins of lichenization in chlorophyte algae.</title>
        <authorList>
            <person name="Puginier C."/>
            <person name="Libourel C."/>
            <person name="Otte J."/>
            <person name="Skaloud P."/>
            <person name="Haon M."/>
            <person name="Grisel S."/>
            <person name="Petersen M."/>
            <person name="Berrin J.G."/>
            <person name="Delaux P.M."/>
            <person name="Dal Grande F."/>
            <person name="Keller J."/>
        </authorList>
    </citation>
    <scope>NUCLEOTIDE SEQUENCE [LARGE SCALE GENOMIC DNA]</scope>
    <source>
        <strain evidence="9 10">SAG 2036</strain>
    </source>
</reference>
<evidence type="ECO:0000313" key="10">
    <source>
        <dbReference type="Proteomes" id="UP001465755"/>
    </source>
</evidence>
<dbReference type="EMBL" id="JALJOQ010000050">
    <property type="protein sequence ID" value="KAK9804520.1"/>
    <property type="molecule type" value="Genomic_DNA"/>
</dbReference>
<sequence>MLSDDTSSGVRDSFDNFSTTLEFSSEIQPSRIRICTRPDGSDFKLGSGGFGTVYKALVDDVEVVALKEFCEGGDLLVALDQSDDNTDPWENSSSGMQLGRWTGWGHQIAADAAAGLFYLHSNQVAHFDIKSNNILLGRGGIAKLADVGHLGLDLSGIPSLLIGLKCSYPSDVFSFGVVLWEICTGERPRRGRTREPIVPDECPQEIADLIVECQAQEPEARPTAREVLQRIKFAAGRHGSQFSHDGT</sequence>
<comment type="similarity">
    <text evidence="7">Belongs to the protein kinase superfamily.</text>
</comment>
<keyword evidence="4" id="KW-0418">Kinase</keyword>
<feature type="binding site" evidence="6">
    <location>
        <position position="67"/>
    </location>
    <ligand>
        <name>ATP</name>
        <dbReference type="ChEBI" id="CHEBI:30616"/>
    </ligand>
</feature>
<evidence type="ECO:0000256" key="6">
    <source>
        <dbReference type="PROSITE-ProRule" id="PRU10141"/>
    </source>
</evidence>
<evidence type="ECO:0000256" key="7">
    <source>
        <dbReference type="RuleBase" id="RU000304"/>
    </source>
</evidence>
<dbReference type="InterPro" id="IPR017441">
    <property type="entry name" value="Protein_kinase_ATP_BS"/>
</dbReference>
<evidence type="ECO:0000259" key="8">
    <source>
        <dbReference type="PROSITE" id="PS50011"/>
    </source>
</evidence>
<dbReference type="InterPro" id="IPR051681">
    <property type="entry name" value="Ser/Thr_Kinases-Pseudokinases"/>
</dbReference>
<dbReference type="AlphaFoldDB" id="A0AAW1P2J8"/>
<keyword evidence="2" id="KW-0808">Transferase</keyword>
<dbReference type="Proteomes" id="UP001465755">
    <property type="component" value="Unassembled WGS sequence"/>
</dbReference>
<dbReference type="PROSITE" id="PS50011">
    <property type="entry name" value="PROTEIN_KINASE_DOM"/>
    <property type="match status" value="1"/>
</dbReference>
<dbReference type="InterPro" id="IPR011009">
    <property type="entry name" value="Kinase-like_dom_sf"/>
</dbReference>
<feature type="domain" description="Protein kinase" evidence="8">
    <location>
        <begin position="1"/>
        <end position="233"/>
    </location>
</feature>
<keyword evidence="3 6" id="KW-0547">Nucleotide-binding</keyword>
<evidence type="ECO:0000256" key="4">
    <source>
        <dbReference type="ARBA" id="ARBA00022777"/>
    </source>
</evidence>
<keyword evidence="1 7" id="KW-0723">Serine/threonine-protein kinase</keyword>
<dbReference type="GO" id="GO:0005524">
    <property type="term" value="F:ATP binding"/>
    <property type="evidence" value="ECO:0007669"/>
    <property type="project" value="UniProtKB-UniRule"/>
</dbReference>
<proteinExistence type="inferred from homology"/>